<evidence type="ECO:0000256" key="6">
    <source>
        <dbReference type="ARBA" id="ARBA00022840"/>
    </source>
</evidence>
<comment type="function">
    <text evidence="7 8">Cell wall formation. Catalyzes the addition of glutamate to the nucleotide precursor UDP-N-acetylmuramoyl-L-alanine (UMA).</text>
</comment>
<evidence type="ECO:0000259" key="10">
    <source>
        <dbReference type="Pfam" id="PF08245"/>
    </source>
</evidence>
<dbReference type="EMBL" id="CP047656">
    <property type="protein sequence ID" value="QHJ13148.1"/>
    <property type="molecule type" value="Genomic_DNA"/>
</dbReference>
<dbReference type="RefSeq" id="WP_160181268.1">
    <property type="nucleotide sequence ID" value="NZ_CP047656.1"/>
</dbReference>
<evidence type="ECO:0000256" key="3">
    <source>
        <dbReference type="ARBA" id="ARBA00022490"/>
    </source>
</evidence>
<feature type="binding site" evidence="7">
    <location>
        <begin position="110"/>
        <end position="116"/>
    </location>
    <ligand>
        <name>ATP</name>
        <dbReference type="ChEBI" id="CHEBI:30616"/>
    </ligand>
</feature>
<organism evidence="11 12">
    <name type="scientific">Paraglaciecola mesophila</name>
    <dbReference type="NCBI Taxonomy" id="197222"/>
    <lineage>
        <taxon>Bacteria</taxon>
        <taxon>Pseudomonadati</taxon>
        <taxon>Pseudomonadota</taxon>
        <taxon>Gammaproteobacteria</taxon>
        <taxon>Alteromonadales</taxon>
        <taxon>Alteromonadaceae</taxon>
        <taxon>Paraglaciecola</taxon>
    </lineage>
</organism>
<comment type="similarity">
    <text evidence="7">Belongs to the MurCDEF family.</text>
</comment>
<dbReference type="EC" id="6.3.2.9" evidence="7 8"/>
<dbReference type="GO" id="GO:0005737">
    <property type="term" value="C:cytoplasm"/>
    <property type="evidence" value="ECO:0007669"/>
    <property type="project" value="UniProtKB-SubCell"/>
</dbReference>
<dbReference type="PANTHER" id="PTHR43692">
    <property type="entry name" value="UDP-N-ACETYLMURAMOYLALANINE--D-GLUTAMATE LIGASE"/>
    <property type="match status" value="1"/>
</dbReference>
<comment type="pathway">
    <text evidence="2 7 8">Cell wall biogenesis; peptidoglycan biosynthesis.</text>
</comment>
<dbReference type="InterPro" id="IPR036565">
    <property type="entry name" value="Mur-like_cat_sf"/>
</dbReference>
<proteinExistence type="inferred from homology"/>
<evidence type="ECO:0000259" key="9">
    <source>
        <dbReference type="Pfam" id="PF02875"/>
    </source>
</evidence>
<evidence type="ECO:0000256" key="1">
    <source>
        <dbReference type="ARBA" id="ARBA00004496"/>
    </source>
</evidence>
<keyword evidence="7 8" id="KW-0132">Cell division</keyword>
<dbReference type="SUPFAM" id="SSF53623">
    <property type="entry name" value="MurD-like peptide ligases, catalytic domain"/>
    <property type="match status" value="1"/>
</dbReference>
<accession>A0A857JP53</accession>
<dbReference type="GO" id="GO:0051301">
    <property type="term" value="P:cell division"/>
    <property type="evidence" value="ECO:0007669"/>
    <property type="project" value="UniProtKB-KW"/>
</dbReference>
<evidence type="ECO:0000256" key="4">
    <source>
        <dbReference type="ARBA" id="ARBA00022598"/>
    </source>
</evidence>
<evidence type="ECO:0000256" key="8">
    <source>
        <dbReference type="RuleBase" id="RU003664"/>
    </source>
</evidence>
<dbReference type="GO" id="GO:0071555">
    <property type="term" value="P:cell wall organization"/>
    <property type="evidence" value="ECO:0007669"/>
    <property type="project" value="UniProtKB-KW"/>
</dbReference>
<dbReference type="KEGG" id="pmes:FX988_03407"/>
<keyword evidence="7 8" id="KW-0131">Cell cycle</keyword>
<dbReference type="GO" id="GO:0008360">
    <property type="term" value="P:regulation of cell shape"/>
    <property type="evidence" value="ECO:0007669"/>
    <property type="project" value="UniProtKB-KW"/>
</dbReference>
<keyword evidence="5 7" id="KW-0547">Nucleotide-binding</keyword>
<keyword evidence="12" id="KW-1185">Reference proteome</keyword>
<dbReference type="InterPro" id="IPR005762">
    <property type="entry name" value="MurD"/>
</dbReference>
<dbReference type="PANTHER" id="PTHR43692:SF1">
    <property type="entry name" value="UDP-N-ACETYLMURAMOYLALANINE--D-GLUTAMATE LIGASE"/>
    <property type="match status" value="1"/>
</dbReference>
<feature type="domain" description="Mur ligase central" evidence="10">
    <location>
        <begin position="108"/>
        <end position="274"/>
    </location>
</feature>
<dbReference type="InterPro" id="IPR004101">
    <property type="entry name" value="Mur_ligase_C"/>
</dbReference>
<dbReference type="GO" id="GO:0008764">
    <property type="term" value="F:UDP-N-acetylmuramoylalanine-D-glutamate ligase activity"/>
    <property type="evidence" value="ECO:0007669"/>
    <property type="project" value="UniProtKB-UniRule"/>
</dbReference>
<dbReference type="AlphaFoldDB" id="A0A857JP53"/>
<dbReference type="UniPathway" id="UPA00219"/>
<dbReference type="InterPro" id="IPR036615">
    <property type="entry name" value="Mur_ligase_C_dom_sf"/>
</dbReference>
<dbReference type="InterPro" id="IPR013221">
    <property type="entry name" value="Mur_ligase_cen"/>
</dbReference>
<name>A0A857JP53_9ALTE</name>
<dbReference type="GO" id="GO:0005524">
    <property type="term" value="F:ATP binding"/>
    <property type="evidence" value="ECO:0007669"/>
    <property type="project" value="UniProtKB-UniRule"/>
</dbReference>
<feature type="domain" description="Mur ligase C-terminal" evidence="9">
    <location>
        <begin position="297"/>
        <end position="410"/>
    </location>
</feature>
<dbReference type="OrthoDB" id="9809796at2"/>
<dbReference type="Proteomes" id="UP000464524">
    <property type="component" value="Chromosome"/>
</dbReference>
<keyword evidence="7 8" id="KW-0133">Cell shape</keyword>
<comment type="catalytic activity">
    <reaction evidence="7 8">
        <text>UDP-N-acetyl-alpha-D-muramoyl-L-alanine + D-glutamate + ATP = UDP-N-acetyl-alpha-D-muramoyl-L-alanyl-D-glutamate + ADP + phosphate + H(+)</text>
        <dbReference type="Rhea" id="RHEA:16429"/>
        <dbReference type="ChEBI" id="CHEBI:15378"/>
        <dbReference type="ChEBI" id="CHEBI:29986"/>
        <dbReference type="ChEBI" id="CHEBI:30616"/>
        <dbReference type="ChEBI" id="CHEBI:43474"/>
        <dbReference type="ChEBI" id="CHEBI:83898"/>
        <dbReference type="ChEBI" id="CHEBI:83900"/>
        <dbReference type="ChEBI" id="CHEBI:456216"/>
        <dbReference type="EC" id="6.3.2.9"/>
    </reaction>
</comment>
<evidence type="ECO:0000256" key="7">
    <source>
        <dbReference type="HAMAP-Rule" id="MF_00639"/>
    </source>
</evidence>
<dbReference type="Pfam" id="PF08245">
    <property type="entry name" value="Mur_ligase_M"/>
    <property type="match status" value="1"/>
</dbReference>
<dbReference type="SUPFAM" id="SSF51984">
    <property type="entry name" value="MurCD N-terminal domain"/>
    <property type="match status" value="1"/>
</dbReference>
<dbReference type="HAMAP" id="MF_00639">
    <property type="entry name" value="MurD"/>
    <property type="match status" value="1"/>
</dbReference>
<dbReference type="NCBIfam" id="TIGR01087">
    <property type="entry name" value="murD"/>
    <property type="match status" value="1"/>
</dbReference>
<keyword evidence="3 7" id="KW-0963">Cytoplasm</keyword>
<comment type="subcellular location">
    <subcellularLocation>
        <location evidence="1 7 8">Cytoplasm</location>
    </subcellularLocation>
</comment>
<dbReference type="Pfam" id="PF02875">
    <property type="entry name" value="Mur_ligase_C"/>
    <property type="match status" value="1"/>
</dbReference>
<dbReference type="Gene3D" id="3.90.190.20">
    <property type="entry name" value="Mur ligase, C-terminal domain"/>
    <property type="match status" value="1"/>
</dbReference>
<dbReference type="SUPFAM" id="SSF53244">
    <property type="entry name" value="MurD-like peptide ligases, peptide-binding domain"/>
    <property type="match status" value="1"/>
</dbReference>
<keyword evidence="4 7" id="KW-0436">Ligase</keyword>
<gene>
    <name evidence="7" type="primary">murD</name>
    <name evidence="11" type="ORF">FX988_03407</name>
</gene>
<evidence type="ECO:0000256" key="5">
    <source>
        <dbReference type="ARBA" id="ARBA00022741"/>
    </source>
</evidence>
<dbReference type="Gene3D" id="3.40.50.720">
    <property type="entry name" value="NAD(P)-binding Rossmann-like Domain"/>
    <property type="match status" value="1"/>
</dbReference>
<dbReference type="Pfam" id="PF21799">
    <property type="entry name" value="MurD-like_N"/>
    <property type="match status" value="1"/>
</dbReference>
<keyword evidence="6 7" id="KW-0067">ATP-binding</keyword>
<keyword evidence="7 8" id="KW-0573">Peptidoglycan synthesis</keyword>
<dbReference type="Gene3D" id="3.40.1190.10">
    <property type="entry name" value="Mur-like, catalytic domain"/>
    <property type="match status" value="1"/>
</dbReference>
<evidence type="ECO:0000313" key="11">
    <source>
        <dbReference type="EMBL" id="QHJ13148.1"/>
    </source>
</evidence>
<sequence length="441" mass="46742">MAANPLANKNIIVVGLGLTGLSCVTFLLAKGANVSAMDTRADLNVSVDAPVFLGELDSTRLCSADMLVVSPGLSLQTAAIQDAIEAGVQVVGDIELFAMFNNTPVLAVTGSNGKSTVATLAYEMCIAGGKKALLGGNIGTPALELLEKDADVIVLELSSFQLESTHTLRPLVACMLNLSDDHLDRHGDMLSYQRAKLRIYKDARFSVCNRDDAATWPMTINPDVMFGLSSSERGLSWDKDTAQLLLDGKPYLDSQACMLVGEHNMLNIQAATAMTMLAGIELEAIKSAAMNFAGLAHRCQTVAMSSNVRWINDSKATNVGATIAAIDGLAPTCKGKLILIAGGDGKGADFSPLEDRFNHQVSELITLGKDGPKLAKLKPSSHQVVNLEDAVQLAASLASKDSTVLLSPACASLDMFKNYQQRGELFEQAVNNLVSKQGGQR</sequence>
<evidence type="ECO:0000256" key="2">
    <source>
        <dbReference type="ARBA" id="ARBA00004752"/>
    </source>
</evidence>
<keyword evidence="7 8" id="KW-0961">Cell wall biogenesis/degradation</keyword>
<evidence type="ECO:0000313" key="12">
    <source>
        <dbReference type="Proteomes" id="UP000464524"/>
    </source>
</evidence>
<reference evidence="11 12" key="1">
    <citation type="submission" date="2019-12" db="EMBL/GenBank/DDBJ databases">
        <title>Genome sequencing and assembly of endphytes of Porphyra tenera.</title>
        <authorList>
            <person name="Park J.M."/>
            <person name="Shin R."/>
            <person name="Jo S.H."/>
        </authorList>
    </citation>
    <scope>NUCLEOTIDE SEQUENCE [LARGE SCALE GENOMIC DNA]</scope>
    <source>
        <strain evidence="11 12">GPM4</strain>
    </source>
</reference>
<protein>
    <recommendedName>
        <fullName evidence="7 8">UDP-N-acetylmuramoylalanine--D-glutamate ligase</fullName>
        <ecNumber evidence="7 8">6.3.2.9</ecNumber>
    </recommendedName>
    <alternativeName>
        <fullName evidence="7">D-glutamic acid-adding enzyme</fullName>
    </alternativeName>
    <alternativeName>
        <fullName evidence="7">UDP-N-acetylmuramoyl-L-alanyl-D-glutamate synthetase</fullName>
    </alternativeName>
</protein>
<dbReference type="GO" id="GO:0009252">
    <property type="term" value="P:peptidoglycan biosynthetic process"/>
    <property type="evidence" value="ECO:0007669"/>
    <property type="project" value="UniProtKB-UniRule"/>
</dbReference>